<keyword evidence="12" id="KW-0966">Cell projection</keyword>
<dbReference type="InterPro" id="IPR027417">
    <property type="entry name" value="P-loop_NTPase"/>
</dbReference>
<evidence type="ECO:0000256" key="1">
    <source>
        <dbReference type="ARBA" id="ARBA00004430"/>
    </source>
</evidence>
<dbReference type="Gene3D" id="1.20.1270.280">
    <property type="match status" value="1"/>
</dbReference>
<evidence type="ECO:0000256" key="4">
    <source>
        <dbReference type="ARBA" id="ARBA00022701"/>
    </source>
</evidence>
<dbReference type="GO" id="GO:0045505">
    <property type="term" value="F:dynein intermediate chain binding"/>
    <property type="evidence" value="ECO:0007669"/>
    <property type="project" value="InterPro"/>
</dbReference>
<dbReference type="Pfam" id="PF03028">
    <property type="entry name" value="Dynein_heavy"/>
    <property type="match status" value="1"/>
</dbReference>
<dbReference type="InterPro" id="IPR041228">
    <property type="entry name" value="Dynein_C"/>
</dbReference>
<keyword evidence="9" id="KW-0969">Cilium</keyword>
<feature type="domain" description="Dynein heavy chain region D6 P-loop" evidence="14">
    <location>
        <begin position="624"/>
        <end position="668"/>
    </location>
</feature>
<comment type="similarity">
    <text evidence="2">Belongs to the dynein heavy chain family.</text>
</comment>
<dbReference type="Gene3D" id="3.10.490.20">
    <property type="match status" value="1"/>
</dbReference>
<dbReference type="GO" id="GO:0051959">
    <property type="term" value="F:dynein light intermediate chain binding"/>
    <property type="evidence" value="ECO:0007669"/>
    <property type="project" value="InterPro"/>
</dbReference>
<dbReference type="Gene3D" id="1.10.8.1220">
    <property type="match status" value="1"/>
</dbReference>
<dbReference type="STRING" id="400682.A0A1X7T6B7"/>
<dbReference type="Pfam" id="PF12777">
    <property type="entry name" value="MT"/>
    <property type="match status" value="1"/>
</dbReference>
<dbReference type="FunFam" id="1.10.8.1220:FF:000001">
    <property type="entry name" value="Dynein axonemal heavy chain 5"/>
    <property type="match status" value="1"/>
</dbReference>
<keyword evidence="7" id="KW-0243">Dynein</keyword>
<dbReference type="Pfam" id="PF12781">
    <property type="entry name" value="AAA_9"/>
    <property type="match status" value="1"/>
</dbReference>
<evidence type="ECO:0000256" key="7">
    <source>
        <dbReference type="ARBA" id="ARBA00023017"/>
    </source>
</evidence>
<dbReference type="FunFam" id="1.20.1270.280:FF:000001">
    <property type="entry name" value="dynein heavy chain 7, axonemal"/>
    <property type="match status" value="1"/>
</dbReference>
<evidence type="ECO:0000256" key="10">
    <source>
        <dbReference type="ARBA" id="ARBA00023175"/>
    </source>
</evidence>
<keyword evidence="11" id="KW-0206">Cytoskeleton</keyword>
<dbReference type="PANTHER" id="PTHR22878">
    <property type="entry name" value="DYNEIN HEAVY CHAIN 6, AXONEMAL-LIKE-RELATED"/>
    <property type="match status" value="1"/>
</dbReference>
<dbReference type="PANTHER" id="PTHR22878:SF71">
    <property type="entry name" value="DYNEIN, AXONEMAL, HEAVY CHAIN 3"/>
    <property type="match status" value="1"/>
</dbReference>
<proteinExistence type="inferred from homology"/>
<accession>A0A1X7T6B7</accession>
<dbReference type="Gene3D" id="1.20.920.20">
    <property type="match status" value="1"/>
</dbReference>
<dbReference type="GO" id="GO:0005524">
    <property type="term" value="F:ATP binding"/>
    <property type="evidence" value="ECO:0007669"/>
    <property type="project" value="UniProtKB-KW"/>
</dbReference>
<sequence length="1002" mass="113363">MEVYDRVAKVVAPKKESLAIAEQELSVQMEKLNTKRAELKAVLDKLQSLNDEFDAMTAKKEQLEENIDICSKKLDRAEKLIDGLGGEKDRWSEAARELGQLYDNVTGDVLLSSGIVAYLGAFTVDFRLECVREWHRLCLNKGILCSDPFSLSKTLGQPVTIRNWQIAGLPVDSFSIDNGIILSNSRRWPLLIDPQGQANKWIKNLERPNKLAVIKLSDANYARTLENSIQFGTPVLLENVGEELDPLLEPLLLRQVFKQGGVEYIRLGENVIEYSQDFRFYITTRFRNPHYLPEVSVKVCLVNFMITPTGLEDQLLGILAAREKPELEEKKNELIIESAANKKQLKEIEDKILEVLSAEGNILEDETAIKILSSSKTLSEEIQAKQEVASATEKEIDETRNGYKPVAFHSSILFFCISDLANIEPMYQYSLTWFINLYTQSIANSVKSTDLQERIANLNDHFTLSIYNNVCRSLFEKDKLLFSILLCIGLLKGRGEVEDESWRFLLTGGVALENPHPNPFPSWLSDKSWGEIVRASNLPELKGLMNDFSPEWKTLYDSPTPHETKFPNPWEMKVKGLHRMIVLRCIRPDKIVPAVQNFITDKMGQQYIEPPTFDLAGSFSDSHCCAPLIFVLSPGADPMAGLLKFAEDKGFGGSRCQTISLGQGQFQSYIDYIRSLPIIPHPEVFGLHENADITKDNQETFQLFDSILLTLPRMTGGAGKSPQQVIDELARDILTKLPPDFNMEKVMHLFPVVYEESMNTVLRQELIRFNRLTSVVRSTLQNIKKALKGLVVMSSELENVFDNMITGKVPAVWAAKSYPSLKPLGGYINDLLARLKFFQDWIENKAPPVFWISGFYFTQSFLTGVSQNFARKYTIPIDKLGFQFEVLEEEDTMSQKPDDGAYVKGLFMEGARWDREAKVIGESKPKSLYDNLPIIWLKPGETLKFKLAPTYAAPVYKTSARRGTLSTTGHSTNYVLTMQLPSDKPESHWINRGVAILCQLDD</sequence>
<evidence type="ECO:0000259" key="16">
    <source>
        <dbReference type="Pfam" id="PF12781"/>
    </source>
</evidence>
<feature type="domain" description="Dynein heavy chain ATP-binding dynein motor region" evidence="16">
    <location>
        <begin position="162"/>
        <end position="382"/>
    </location>
</feature>
<dbReference type="InterPro" id="IPR035706">
    <property type="entry name" value="AAA_9"/>
</dbReference>
<dbReference type="InterPro" id="IPR024743">
    <property type="entry name" value="Dynein_HC_stalk"/>
</dbReference>
<dbReference type="InterPro" id="IPR004273">
    <property type="entry name" value="Dynein_heavy_D6_P-loop"/>
</dbReference>
<evidence type="ECO:0008006" key="19">
    <source>
        <dbReference type="Google" id="ProtNLM"/>
    </source>
</evidence>
<protein>
    <recommendedName>
        <fullName evidence="19">Dynein heavy chain ATP-binding dynein motor region domain-containing protein</fullName>
    </recommendedName>
</protein>
<evidence type="ECO:0000256" key="3">
    <source>
        <dbReference type="ARBA" id="ARBA00022490"/>
    </source>
</evidence>
<dbReference type="GO" id="GO:0030286">
    <property type="term" value="C:dynein complex"/>
    <property type="evidence" value="ECO:0007669"/>
    <property type="project" value="UniProtKB-KW"/>
</dbReference>
<dbReference type="InterPro" id="IPR026983">
    <property type="entry name" value="DHC"/>
</dbReference>
<evidence type="ECO:0000256" key="6">
    <source>
        <dbReference type="ARBA" id="ARBA00022840"/>
    </source>
</evidence>
<organism evidence="18">
    <name type="scientific">Amphimedon queenslandica</name>
    <name type="common">Sponge</name>
    <dbReference type="NCBI Taxonomy" id="400682"/>
    <lineage>
        <taxon>Eukaryota</taxon>
        <taxon>Metazoa</taxon>
        <taxon>Porifera</taxon>
        <taxon>Demospongiae</taxon>
        <taxon>Heteroscleromorpha</taxon>
        <taxon>Haplosclerida</taxon>
        <taxon>Niphatidae</taxon>
        <taxon>Amphimedon</taxon>
    </lineage>
</organism>
<keyword evidence="4" id="KW-0493">Microtubule</keyword>
<evidence type="ECO:0000256" key="2">
    <source>
        <dbReference type="ARBA" id="ARBA00008887"/>
    </source>
</evidence>
<dbReference type="EnsemblMetazoa" id="Aqu2.1.09924_001">
    <property type="protein sequence ID" value="Aqu2.1.09924_001"/>
    <property type="gene ID" value="Aqu2.1.09924"/>
</dbReference>
<evidence type="ECO:0000256" key="12">
    <source>
        <dbReference type="ARBA" id="ARBA00023273"/>
    </source>
</evidence>
<evidence type="ECO:0000313" key="18">
    <source>
        <dbReference type="EnsemblMetazoa" id="Aqu2.1.09924_001"/>
    </source>
</evidence>
<evidence type="ECO:0000259" key="17">
    <source>
        <dbReference type="Pfam" id="PF18199"/>
    </source>
</evidence>
<dbReference type="InParanoid" id="A0A1X7T6B7"/>
<dbReference type="FunFam" id="3.40.50.300:FF:000223">
    <property type="entry name" value="Dynein heavy chain 3, axonemal"/>
    <property type="match status" value="1"/>
</dbReference>
<dbReference type="GO" id="GO:0008569">
    <property type="term" value="F:minus-end-directed microtubule motor activity"/>
    <property type="evidence" value="ECO:0007669"/>
    <property type="project" value="InterPro"/>
</dbReference>
<dbReference type="eggNOG" id="KOG3595">
    <property type="taxonomic scope" value="Eukaryota"/>
</dbReference>
<feature type="coiled-coil region" evidence="13">
    <location>
        <begin position="18"/>
        <end position="80"/>
    </location>
</feature>
<reference evidence="18" key="1">
    <citation type="submission" date="2017-05" db="UniProtKB">
        <authorList>
            <consortium name="EnsemblMetazoa"/>
        </authorList>
    </citation>
    <scope>IDENTIFICATION</scope>
</reference>
<dbReference type="GO" id="GO:0005874">
    <property type="term" value="C:microtubule"/>
    <property type="evidence" value="ECO:0007669"/>
    <property type="project" value="UniProtKB-KW"/>
</dbReference>
<dbReference type="AlphaFoldDB" id="A0A1X7T6B7"/>
<evidence type="ECO:0000259" key="15">
    <source>
        <dbReference type="Pfam" id="PF12777"/>
    </source>
</evidence>
<evidence type="ECO:0000256" key="11">
    <source>
        <dbReference type="ARBA" id="ARBA00023212"/>
    </source>
</evidence>
<keyword evidence="3" id="KW-0963">Cytoplasm</keyword>
<evidence type="ECO:0000256" key="5">
    <source>
        <dbReference type="ARBA" id="ARBA00022741"/>
    </source>
</evidence>
<evidence type="ECO:0000256" key="13">
    <source>
        <dbReference type="SAM" id="Coils"/>
    </source>
</evidence>
<keyword evidence="5" id="KW-0547">Nucleotide-binding</keyword>
<dbReference type="GO" id="GO:0005930">
    <property type="term" value="C:axoneme"/>
    <property type="evidence" value="ECO:0007669"/>
    <property type="project" value="UniProtKB-SubCell"/>
</dbReference>
<evidence type="ECO:0000259" key="14">
    <source>
        <dbReference type="Pfam" id="PF03028"/>
    </source>
</evidence>
<dbReference type="OrthoDB" id="5593012at2759"/>
<evidence type="ECO:0000256" key="8">
    <source>
        <dbReference type="ARBA" id="ARBA00023054"/>
    </source>
</evidence>
<keyword evidence="8 13" id="KW-0175">Coiled coil</keyword>
<dbReference type="Gene3D" id="3.40.50.300">
    <property type="entry name" value="P-loop containing nucleotide triphosphate hydrolases"/>
    <property type="match status" value="2"/>
</dbReference>
<feature type="domain" description="Dynein heavy chain coiled coil stalk" evidence="15">
    <location>
        <begin position="9"/>
        <end position="131"/>
    </location>
</feature>
<evidence type="ECO:0000256" key="9">
    <source>
        <dbReference type="ARBA" id="ARBA00023069"/>
    </source>
</evidence>
<comment type="subcellular location">
    <subcellularLocation>
        <location evidence="1">Cytoplasm</location>
        <location evidence="1">Cytoskeleton</location>
        <location evidence="1">Cilium axoneme</location>
    </subcellularLocation>
</comment>
<keyword evidence="6" id="KW-0067">ATP-binding</keyword>
<keyword evidence="10" id="KW-0505">Motor protein</keyword>
<name>A0A1X7T6B7_AMPQE</name>
<dbReference type="FunFam" id="3.10.490.20:FF:000001">
    <property type="entry name" value="dynein heavy chain 7, axonemal"/>
    <property type="match status" value="1"/>
</dbReference>
<dbReference type="GO" id="GO:0007018">
    <property type="term" value="P:microtubule-based movement"/>
    <property type="evidence" value="ECO:0007669"/>
    <property type="project" value="InterPro"/>
</dbReference>
<dbReference type="InterPro" id="IPR043160">
    <property type="entry name" value="Dynein_C_barrel"/>
</dbReference>
<dbReference type="Pfam" id="PF18199">
    <property type="entry name" value="Dynein_C"/>
    <property type="match status" value="1"/>
</dbReference>
<feature type="domain" description="Dynein heavy chain C-terminal" evidence="17">
    <location>
        <begin position="698"/>
        <end position="998"/>
    </location>
</feature>
<dbReference type="Gene3D" id="6.10.140.1060">
    <property type="match status" value="1"/>
</dbReference>